<dbReference type="InterPro" id="IPR021942">
    <property type="entry name" value="DUF3557"/>
</dbReference>
<proteinExistence type="predicted"/>
<keyword evidence="3" id="KW-1185">Reference proteome</keyword>
<dbReference type="PANTHER" id="PTHR31379">
    <property type="entry name" value="F-BOX C PROTEIN-RELATED-RELATED"/>
    <property type="match status" value="1"/>
</dbReference>
<protein>
    <submittedName>
        <fullName evidence="2">Uncharacterized protein</fullName>
    </submittedName>
</protein>
<dbReference type="Pfam" id="PF12078">
    <property type="entry name" value="DUF3557"/>
    <property type="match status" value="1"/>
</dbReference>
<reference evidence="3" key="1">
    <citation type="submission" date="2017-10" db="EMBL/GenBank/DDBJ databases">
        <title>Rapid genome shrinkage in a self-fertile nematode reveals novel sperm competition proteins.</title>
        <authorList>
            <person name="Yin D."/>
            <person name="Schwarz E.M."/>
            <person name="Thomas C.G."/>
            <person name="Felde R.L."/>
            <person name="Korf I.F."/>
            <person name="Cutter A.D."/>
            <person name="Schartner C.M."/>
            <person name="Ralston E.J."/>
            <person name="Meyer B.J."/>
            <person name="Haag E.S."/>
        </authorList>
    </citation>
    <scope>NUCLEOTIDE SEQUENCE [LARGE SCALE GENOMIC DNA]</scope>
    <source>
        <strain evidence="3">JU1422</strain>
    </source>
</reference>
<gene>
    <name evidence="2" type="primary">Cnig_chr_I.g147</name>
    <name evidence="2" type="ORF">B9Z55_000147</name>
</gene>
<name>A0A2G5VFU5_9PELO</name>
<dbReference type="AlphaFoldDB" id="A0A2G5VFU5"/>
<comment type="caution">
    <text evidence="2">The sequence shown here is derived from an EMBL/GenBank/DDBJ whole genome shotgun (WGS) entry which is preliminary data.</text>
</comment>
<evidence type="ECO:0000313" key="3">
    <source>
        <dbReference type="Proteomes" id="UP000230233"/>
    </source>
</evidence>
<feature type="region of interest" description="Disordered" evidence="1">
    <location>
        <begin position="150"/>
        <end position="171"/>
    </location>
</feature>
<dbReference type="PANTHER" id="PTHR31379:SF1">
    <property type="entry name" value="F-BOX C PROTEIN-RELATED"/>
    <property type="match status" value="1"/>
</dbReference>
<accession>A0A2G5VFU5</accession>
<evidence type="ECO:0000256" key="1">
    <source>
        <dbReference type="SAM" id="MobiDB-lite"/>
    </source>
</evidence>
<feature type="compositionally biased region" description="Basic and acidic residues" evidence="1">
    <location>
        <begin position="150"/>
        <end position="161"/>
    </location>
</feature>
<organism evidence="2 3">
    <name type="scientific">Caenorhabditis nigoni</name>
    <dbReference type="NCBI Taxonomy" id="1611254"/>
    <lineage>
        <taxon>Eukaryota</taxon>
        <taxon>Metazoa</taxon>
        <taxon>Ecdysozoa</taxon>
        <taxon>Nematoda</taxon>
        <taxon>Chromadorea</taxon>
        <taxon>Rhabditida</taxon>
        <taxon>Rhabditina</taxon>
        <taxon>Rhabditomorpha</taxon>
        <taxon>Rhabditoidea</taxon>
        <taxon>Rhabditidae</taxon>
        <taxon>Peloderinae</taxon>
        <taxon>Caenorhabditis</taxon>
    </lineage>
</organism>
<dbReference type="EMBL" id="PDUG01000001">
    <property type="protein sequence ID" value="PIC50649.1"/>
    <property type="molecule type" value="Genomic_DNA"/>
</dbReference>
<dbReference type="Proteomes" id="UP000230233">
    <property type="component" value="Chromosome I"/>
</dbReference>
<sequence>MSSSIPDADKKLSYDCLKCVIQKFEVNFRFQLAKRLPKISPAEKAVPLYISDLSVSGIGFTLNNTEYRLGVIQQAREGPTLEAIKRRNGNGGWWTDIDRFGFEKDSLPELTPGDILIQDYRPEMELNDNLKRAEARLATEQKRLADLEREKMEMENAPENRGRKRRRRNQVREEQLERINAEIRPSKVRLANDEFAVLRFQCKRDDRPLPYDTFIQLTKKSPDGNVFIERFKYDKSLKEALKYLICEFLGNRQLVTKIKSLGFCTFLNDGLVISLPEGVKFDVQEFGTAGNLSEVLQRVESILEFPNRPFARLIADSLSLEDVQNPKVRETGILELTDNMSVDVMALYREITNKKVVIRSLMRGLFPDQYAMIVENLINTKGTLGTCYEFEGIRCEAKARDALKLIAERYENAVFVGERLVTIPLPNQLQLDVSYEPYLIASKFRVYNLKVEVVQNRSD</sequence>
<evidence type="ECO:0000313" key="2">
    <source>
        <dbReference type="EMBL" id="PIC50649.1"/>
    </source>
</evidence>